<name>A0A4Q7VWK0_9BURK</name>
<dbReference type="AlphaFoldDB" id="A0A4Q7VWK0"/>
<dbReference type="PROSITE" id="PS51257">
    <property type="entry name" value="PROKAR_LIPOPROTEIN"/>
    <property type="match status" value="1"/>
</dbReference>
<dbReference type="RefSeq" id="WP_130431254.1">
    <property type="nucleotide sequence ID" value="NZ_SHKP01000005.1"/>
</dbReference>
<protein>
    <recommendedName>
        <fullName evidence="4">PEGA domain-containing protein</fullName>
    </recommendedName>
</protein>
<keyword evidence="1" id="KW-0732">Signal</keyword>
<evidence type="ECO:0008006" key="4">
    <source>
        <dbReference type="Google" id="ProtNLM"/>
    </source>
</evidence>
<feature type="chain" id="PRO_5020470084" description="PEGA domain-containing protein" evidence="1">
    <location>
        <begin position="26"/>
        <end position="120"/>
    </location>
</feature>
<reference evidence="2 3" key="1">
    <citation type="submission" date="2019-02" db="EMBL/GenBank/DDBJ databases">
        <title>Genomic Encyclopedia of Type Strains, Phase IV (KMG-IV): sequencing the most valuable type-strain genomes for metagenomic binning, comparative biology and taxonomic classification.</title>
        <authorList>
            <person name="Goeker M."/>
        </authorList>
    </citation>
    <scope>NUCLEOTIDE SEQUENCE [LARGE SCALE GENOMIC DNA]</scope>
    <source>
        <strain evidence="2 3">DSM 19570</strain>
    </source>
</reference>
<evidence type="ECO:0000256" key="1">
    <source>
        <dbReference type="SAM" id="SignalP"/>
    </source>
</evidence>
<gene>
    <name evidence="2" type="ORF">EV670_1531</name>
</gene>
<dbReference type="EMBL" id="SHKP01000005">
    <property type="protein sequence ID" value="RZU00818.1"/>
    <property type="molecule type" value="Genomic_DNA"/>
</dbReference>
<sequence length="120" mass="13206">MHRSRRRGQRTAALLAALATALALASGCASWTTESKKVAESPDPRPRIVFRFDSRDDLVPTARVLVDERDVGALGDFGELRAPLRVSAGTHRVKVTFFDKVMLDTQITVDDGSLTRLTVR</sequence>
<accession>A0A4Q7VWK0</accession>
<evidence type="ECO:0000313" key="2">
    <source>
        <dbReference type="EMBL" id="RZU00818.1"/>
    </source>
</evidence>
<feature type="signal peptide" evidence="1">
    <location>
        <begin position="1"/>
        <end position="25"/>
    </location>
</feature>
<organism evidence="2 3">
    <name type="scientific">Rivibacter subsaxonicus</name>
    <dbReference type="NCBI Taxonomy" id="457575"/>
    <lineage>
        <taxon>Bacteria</taxon>
        <taxon>Pseudomonadati</taxon>
        <taxon>Pseudomonadota</taxon>
        <taxon>Betaproteobacteria</taxon>
        <taxon>Burkholderiales</taxon>
        <taxon>Rivibacter</taxon>
    </lineage>
</organism>
<evidence type="ECO:0000313" key="3">
    <source>
        <dbReference type="Proteomes" id="UP000293671"/>
    </source>
</evidence>
<dbReference type="OrthoDB" id="8758998at2"/>
<proteinExistence type="predicted"/>
<comment type="caution">
    <text evidence="2">The sequence shown here is derived from an EMBL/GenBank/DDBJ whole genome shotgun (WGS) entry which is preliminary data.</text>
</comment>
<keyword evidence="3" id="KW-1185">Reference proteome</keyword>
<dbReference type="Proteomes" id="UP000293671">
    <property type="component" value="Unassembled WGS sequence"/>
</dbReference>